<gene>
    <name evidence="6" type="primary">gldI</name>
    <name evidence="6" type="ORF">EGM88_00390</name>
</gene>
<proteinExistence type="inferred from homology"/>
<dbReference type="AlphaFoldDB" id="A0A3N4PMQ7"/>
<dbReference type="Proteomes" id="UP000270856">
    <property type="component" value="Unassembled WGS sequence"/>
</dbReference>
<comment type="catalytic activity">
    <reaction evidence="1 3 4">
        <text>[protein]-peptidylproline (omega=180) = [protein]-peptidylproline (omega=0)</text>
        <dbReference type="Rhea" id="RHEA:16237"/>
        <dbReference type="Rhea" id="RHEA-COMP:10747"/>
        <dbReference type="Rhea" id="RHEA-COMP:10748"/>
        <dbReference type="ChEBI" id="CHEBI:83833"/>
        <dbReference type="ChEBI" id="CHEBI:83834"/>
        <dbReference type="EC" id="5.2.1.8"/>
    </reaction>
</comment>
<evidence type="ECO:0000256" key="3">
    <source>
        <dbReference type="PROSITE-ProRule" id="PRU00277"/>
    </source>
</evidence>
<keyword evidence="7" id="KW-1185">Reference proteome</keyword>
<organism evidence="6 7">
    <name type="scientific">Aureibaculum marinum</name>
    <dbReference type="NCBI Taxonomy" id="2487930"/>
    <lineage>
        <taxon>Bacteria</taxon>
        <taxon>Pseudomonadati</taxon>
        <taxon>Bacteroidota</taxon>
        <taxon>Flavobacteriia</taxon>
        <taxon>Flavobacteriales</taxon>
        <taxon>Flavobacteriaceae</taxon>
        <taxon>Aureibaculum</taxon>
    </lineage>
</organism>
<dbReference type="GO" id="GO:0003755">
    <property type="term" value="F:peptidyl-prolyl cis-trans isomerase activity"/>
    <property type="evidence" value="ECO:0007669"/>
    <property type="project" value="UniProtKB-UniRule"/>
</dbReference>
<evidence type="ECO:0000259" key="5">
    <source>
        <dbReference type="PROSITE" id="PS50059"/>
    </source>
</evidence>
<keyword evidence="2 3" id="KW-0697">Rotamase</keyword>
<feature type="domain" description="PPIase FKBP-type" evidence="5">
    <location>
        <begin position="117"/>
        <end position="203"/>
    </location>
</feature>
<dbReference type="InterPro" id="IPR001179">
    <property type="entry name" value="PPIase_FKBP_dom"/>
</dbReference>
<sequence length="206" mass="23978">MITKIKNRFNQNLLLKLFSILKFKNSKNVWNKILTIGVVVVFVSCTRPQPRKPVTQSTSTFLQESIIRNKIINKVEEEAFIKLMQADSSKDYITSEYGFWYYYNNKISETSALPKTGDEVTFTYEIRDINDEIIYTKEELGEKNYLVDKQELITGLQDGIKLMKEGETVTFLFPSHKAYGYSGYKKIKSNEPLIYKVTLHKILTNN</sequence>
<evidence type="ECO:0000256" key="1">
    <source>
        <dbReference type="ARBA" id="ARBA00000971"/>
    </source>
</evidence>
<evidence type="ECO:0000256" key="2">
    <source>
        <dbReference type="ARBA" id="ARBA00023110"/>
    </source>
</evidence>
<dbReference type="Gene3D" id="3.10.50.40">
    <property type="match status" value="1"/>
</dbReference>
<dbReference type="PROSITE" id="PS50059">
    <property type="entry name" value="FKBP_PPIASE"/>
    <property type="match status" value="1"/>
</dbReference>
<dbReference type="SUPFAM" id="SSF54534">
    <property type="entry name" value="FKBP-like"/>
    <property type="match status" value="1"/>
</dbReference>
<dbReference type="EC" id="5.2.1.8" evidence="4"/>
<dbReference type="Pfam" id="PF00254">
    <property type="entry name" value="FKBP_C"/>
    <property type="match status" value="1"/>
</dbReference>
<dbReference type="NCBIfam" id="TIGR03516">
    <property type="entry name" value="ppisom_GldI"/>
    <property type="match status" value="1"/>
</dbReference>
<evidence type="ECO:0000313" key="6">
    <source>
        <dbReference type="EMBL" id="RPE00844.1"/>
    </source>
</evidence>
<dbReference type="InterPro" id="IPR019869">
    <property type="entry name" value="Motility-assoc_PPIase_GldI"/>
</dbReference>
<name>A0A3N4PMQ7_9FLAO</name>
<evidence type="ECO:0000313" key="7">
    <source>
        <dbReference type="Proteomes" id="UP000270856"/>
    </source>
</evidence>
<dbReference type="InterPro" id="IPR046357">
    <property type="entry name" value="PPIase_dom_sf"/>
</dbReference>
<accession>A0A3N4PMQ7</accession>
<reference evidence="6 7" key="1">
    <citation type="submission" date="2018-11" db="EMBL/GenBank/DDBJ databases">
        <title>Aureibaculum marinum gen. nov., sp. nov., a member of the family Flavobacteriaceae isolated from the Bohai Sea.</title>
        <authorList>
            <person name="Ji X."/>
        </authorList>
    </citation>
    <scope>NUCLEOTIDE SEQUENCE [LARGE SCALE GENOMIC DNA]</scope>
    <source>
        <strain evidence="6 7">BH-SD17</strain>
    </source>
</reference>
<evidence type="ECO:0000256" key="4">
    <source>
        <dbReference type="RuleBase" id="RU003915"/>
    </source>
</evidence>
<comment type="similarity">
    <text evidence="4">Belongs to the FKBP-type PPIase family.</text>
</comment>
<keyword evidence="3 4" id="KW-0413">Isomerase</keyword>
<comment type="caution">
    <text evidence="6">The sequence shown here is derived from an EMBL/GenBank/DDBJ whole genome shotgun (WGS) entry which is preliminary data.</text>
</comment>
<dbReference type="EMBL" id="RPFJ01000001">
    <property type="protein sequence ID" value="RPE00844.1"/>
    <property type="molecule type" value="Genomic_DNA"/>
</dbReference>
<dbReference type="OrthoDB" id="1093155at2"/>
<protein>
    <recommendedName>
        <fullName evidence="4">Peptidyl-prolyl cis-trans isomerase</fullName>
        <ecNumber evidence="4">5.2.1.8</ecNumber>
    </recommendedName>
</protein>
<dbReference type="RefSeq" id="WP_123895899.1">
    <property type="nucleotide sequence ID" value="NZ_RPFJ01000001.1"/>
</dbReference>